<feature type="region of interest" description="Disordered" evidence="7">
    <location>
        <begin position="133"/>
        <end position="158"/>
    </location>
</feature>
<name>A0ABV4ZQ90_9ACTN</name>
<dbReference type="EMBL" id="JBHGBT010000016">
    <property type="protein sequence ID" value="MFB4196139.1"/>
    <property type="molecule type" value="Genomic_DNA"/>
</dbReference>
<evidence type="ECO:0000256" key="7">
    <source>
        <dbReference type="SAM" id="MobiDB-lite"/>
    </source>
</evidence>
<dbReference type="PANTHER" id="PTHR43091">
    <property type="entry name" value="3-OXOACYL-[ACYL-CARRIER-PROTEIN] SYNTHASE"/>
    <property type="match status" value="1"/>
</dbReference>
<dbReference type="Proteomes" id="UP001577267">
    <property type="component" value="Unassembled WGS sequence"/>
</dbReference>
<keyword evidence="4" id="KW-0276">Fatty acid metabolism</keyword>
<dbReference type="InterPro" id="IPR013747">
    <property type="entry name" value="ACP_syn_III_C"/>
</dbReference>
<evidence type="ECO:0000256" key="5">
    <source>
        <dbReference type="ARBA" id="ARBA00023098"/>
    </source>
</evidence>
<evidence type="ECO:0000256" key="6">
    <source>
        <dbReference type="ARBA" id="ARBA00023160"/>
    </source>
</evidence>
<dbReference type="RefSeq" id="WP_375064040.1">
    <property type="nucleotide sequence ID" value="NZ_JBHGBT010000016.1"/>
</dbReference>
<keyword evidence="5" id="KW-0443">Lipid metabolism</keyword>
<sequence>MRTLGVHRPARVVDNGEQAVERAGRAVADLAAYLPHQANARVLDATATSLNLAPHTAIARDVVTSGNTSAASIPGAMTVPQRSGGYSFASPSRCHRAGPTGFRGRPARRCAPRTVPVARRRGGREPLRGALPARAARRPRANGRGPIGYSVRRNRPFG</sequence>
<feature type="region of interest" description="Disordered" evidence="7">
    <location>
        <begin position="67"/>
        <end position="108"/>
    </location>
</feature>
<accession>A0ABV4ZQ90</accession>
<keyword evidence="10" id="KW-1185">Reference proteome</keyword>
<dbReference type="InterPro" id="IPR016039">
    <property type="entry name" value="Thiolase-like"/>
</dbReference>
<keyword evidence="6" id="KW-0275">Fatty acid biosynthesis</keyword>
<dbReference type="Gene3D" id="3.40.47.10">
    <property type="match status" value="1"/>
</dbReference>
<evidence type="ECO:0000259" key="8">
    <source>
        <dbReference type="Pfam" id="PF08541"/>
    </source>
</evidence>
<evidence type="ECO:0000313" key="10">
    <source>
        <dbReference type="Proteomes" id="UP001577267"/>
    </source>
</evidence>
<protein>
    <submittedName>
        <fullName evidence="9">3-oxoacyl-[acyl-carrier-protein] synthase III C-terminal domain-containing protein</fullName>
    </submittedName>
</protein>
<keyword evidence="3" id="KW-0808">Transferase</keyword>
<evidence type="ECO:0000313" key="9">
    <source>
        <dbReference type="EMBL" id="MFB4196139.1"/>
    </source>
</evidence>
<gene>
    <name evidence="9" type="ORF">ACE11A_17500</name>
</gene>
<evidence type="ECO:0000256" key="4">
    <source>
        <dbReference type="ARBA" id="ARBA00022832"/>
    </source>
</evidence>
<comment type="similarity">
    <text evidence="1">Belongs to the thiolase-like superfamily. FabH family.</text>
</comment>
<evidence type="ECO:0000256" key="1">
    <source>
        <dbReference type="ARBA" id="ARBA00008642"/>
    </source>
</evidence>
<feature type="domain" description="Beta-ketoacyl-[acyl-carrier-protein] synthase III C-terminal" evidence="8">
    <location>
        <begin position="21"/>
        <end position="79"/>
    </location>
</feature>
<reference evidence="9 10" key="1">
    <citation type="submission" date="2024-09" db="EMBL/GenBank/DDBJ databases">
        <title>Draft genome sequence of multifaceted antimicrobials producing Streptomyces sp. strain FH1.</title>
        <authorList>
            <person name="Hassan F."/>
            <person name="Ali H."/>
            <person name="Hassan N."/>
            <person name="Nawaz A."/>
        </authorList>
    </citation>
    <scope>NUCLEOTIDE SEQUENCE [LARGE SCALE GENOMIC DNA]</scope>
    <source>
        <strain evidence="9 10">FH1</strain>
    </source>
</reference>
<proteinExistence type="inferred from homology"/>
<evidence type="ECO:0000256" key="2">
    <source>
        <dbReference type="ARBA" id="ARBA00022516"/>
    </source>
</evidence>
<comment type="caution">
    <text evidence="9">The sequence shown here is derived from an EMBL/GenBank/DDBJ whole genome shotgun (WGS) entry which is preliminary data.</text>
</comment>
<dbReference type="PANTHER" id="PTHR43091:SF1">
    <property type="entry name" value="BETA-KETOACYL-[ACYL-CARRIER-PROTEIN] SYNTHASE III, CHLOROPLASTIC"/>
    <property type="match status" value="1"/>
</dbReference>
<keyword evidence="2" id="KW-0444">Lipid biosynthesis</keyword>
<dbReference type="Pfam" id="PF08541">
    <property type="entry name" value="ACP_syn_III_C"/>
    <property type="match status" value="1"/>
</dbReference>
<dbReference type="SUPFAM" id="SSF53901">
    <property type="entry name" value="Thiolase-like"/>
    <property type="match status" value="1"/>
</dbReference>
<evidence type="ECO:0000256" key="3">
    <source>
        <dbReference type="ARBA" id="ARBA00022679"/>
    </source>
</evidence>
<organism evidence="9 10">
    <name type="scientific">Streptomyces carpaticus</name>
    <dbReference type="NCBI Taxonomy" id="285558"/>
    <lineage>
        <taxon>Bacteria</taxon>
        <taxon>Bacillati</taxon>
        <taxon>Actinomycetota</taxon>
        <taxon>Actinomycetes</taxon>
        <taxon>Kitasatosporales</taxon>
        <taxon>Streptomycetaceae</taxon>
        <taxon>Streptomyces</taxon>
    </lineage>
</organism>